<name>A0A4Q8L5N8_9GAMM</name>
<dbReference type="Proteomes" id="UP000292627">
    <property type="component" value="Unassembled WGS sequence"/>
</dbReference>
<evidence type="ECO:0000256" key="1">
    <source>
        <dbReference type="ARBA" id="ARBA00007734"/>
    </source>
</evidence>
<dbReference type="InterPro" id="IPR008258">
    <property type="entry name" value="Transglycosylase_SLT_dom_1"/>
</dbReference>
<dbReference type="Pfam" id="PF01476">
    <property type="entry name" value="LysM"/>
    <property type="match status" value="1"/>
</dbReference>
<evidence type="ECO:0000256" key="3">
    <source>
        <dbReference type="SAM" id="SignalP"/>
    </source>
</evidence>
<evidence type="ECO:0000313" key="6">
    <source>
        <dbReference type="Proteomes" id="UP000292627"/>
    </source>
</evidence>
<dbReference type="AlphaFoldDB" id="A0A4Q8L5N8"/>
<dbReference type="SUPFAM" id="SSF53955">
    <property type="entry name" value="Lysozyme-like"/>
    <property type="match status" value="1"/>
</dbReference>
<dbReference type="SMART" id="SM00257">
    <property type="entry name" value="LysM"/>
    <property type="match status" value="1"/>
</dbReference>
<evidence type="ECO:0000259" key="4">
    <source>
        <dbReference type="PROSITE" id="PS51782"/>
    </source>
</evidence>
<comment type="similarity">
    <text evidence="1">Belongs to the transglycosylase Slt family.</text>
</comment>
<dbReference type="InterPro" id="IPR023346">
    <property type="entry name" value="Lysozyme-like_dom_sf"/>
</dbReference>
<dbReference type="Gene3D" id="3.10.350.10">
    <property type="entry name" value="LysM domain"/>
    <property type="match status" value="1"/>
</dbReference>
<dbReference type="InterPro" id="IPR018392">
    <property type="entry name" value="LysM"/>
</dbReference>
<protein>
    <submittedName>
        <fullName evidence="5">LysM peptidoglycan-binding domain-containing protein</fullName>
    </submittedName>
</protein>
<dbReference type="CDD" id="cd00118">
    <property type="entry name" value="LysM"/>
    <property type="match status" value="1"/>
</dbReference>
<dbReference type="OrthoDB" id="9815002at2"/>
<feature type="compositionally biased region" description="Low complexity" evidence="2">
    <location>
        <begin position="131"/>
        <end position="142"/>
    </location>
</feature>
<gene>
    <name evidence="5" type="ORF">EA660_18470</name>
</gene>
<dbReference type="EMBL" id="SHMC01000010">
    <property type="protein sequence ID" value="TAA20372.1"/>
    <property type="molecule type" value="Genomic_DNA"/>
</dbReference>
<dbReference type="PANTHER" id="PTHR37423">
    <property type="entry name" value="SOLUBLE LYTIC MUREIN TRANSGLYCOSYLASE-RELATED"/>
    <property type="match status" value="1"/>
</dbReference>
<dbReference type="InterPro" id="IPR036779">
    <property type="entry name" value="LysM_dom_sf"/>
</dbReference>
<dbReference type="Gene3D" id="1.10.530.10">
    <property type="match status" value="1"/>
</dbReference>
<evidence type="ECO:0000313" key="5">
    <source>
        <dbReference type="EMBL" id="TAA20372.1"/>
    </source>
</evidence>
<dbReference type="Pfam" id="PF01464">
    <property type="entry name" value="SLT"/>
    <property type="match status" value="1"/>
</dbReference>
<feature type="region of interest" description="Disordered" evidence="2">
    <location>
        <begin position="107"/>
        <end position="142"/>
    </location>
</feature>
<keyword evidence="3" id="KW-0732">Signal</keyword>
<feature type="chain" id="PRO_5020838278" evidence="3">
    <location>
        <begin position="25"/>
        <end position="529"/>
    </location>
</feature>
<feature type="domain" description="LysM" evidence="4">
    <location>
        <begin position="479"/>
        <end position="524"/>
    </location>
</feature>
<organism evidence="5 6">
    <name type="scientific">Pseudoxanthomonas winnipegensis</name>
    <dbReference type="NCBI Taxonomy" id="2480810"/>
    <lineage>
        <taxon>Bacteria</taxon>
        <taxon>Pseudomonadati</taxon>
        <taxon>Pseudomonadota</taxon>
        <taxon>Gammaproteobacteria</taxon>
        <taxon>Lysobacterales</taxon>
        <taxon>Lysobacteraceae</taxon>
        <taxon>Pseudoxanthomonas</taxon>
    </lineage>
</organism>
<dbReference type="SUPFAM" id="SSF54106">
    <property type="entry name" value="LysM domain"/>
    <property type="match status" value="1"/>
</dbReference>
<sequence length="529" mass="57042">MPLLSRVLPLSFLLLPLLAAPAQARVSARDQAAADALTQRMAAAEKRYTDALVLTANADPKGQAQGDAALEDMEDVLDACTKQKGCQMHTLLATYKRLLKAQVDAQGEGDGDDLVGEAGSNDPLDDGTDHSAPASADVPDSARTARLLDDERHPFDSMVEYNPAVQAGIRRWLTDMRGPLIDSYENYMNLRPQMLPAWQATGLPEALLFGIMAKESYGRVHVSSRAGAAGLLQFMPATGSRFGLGMDGSGFDTRFDPYSATEAAAAYMNERMGELGRNIEFALAAYNGGEGRAVRIYREHPGSFWNAAAYNQFPAETQDYVPMVIAAAWLFLHPKQYGLQFPKVDATPAPLKLQRTASIYELTICLGTGRTREGFMRALRNLNPRYQAETWIPAGTVINANQHMVSLYNRQCVKGPTAELAHTLVTATVDSAIKYDGPRSTRVAVGDVSGVPVQAPAGVPTTVATGSPKPAKPKARQVRSYKVARGDTLGKVAGKFQCDLGDLAKANKLRAPAYALKPGQTIQLVGCDR</sequence>
<accession>A0A4Q8L5N8</accession>
<dbReference type="RefSeq" id="WP_130552938.1">
    <property type="nucleotide sequence ID" value="NZ_SHMC01000010.1"/>
</dbReference>
<dbReference type="PANTHER" id="PTHR37423:SF2">
    <property type="entry name" value="MEMBRANE-BOUND LYTIC MUREIN TRANSGLYCOSYLASE C"/>
    <property type="match status" value="1"/>
</dbReference>
<evidence type="ECO:0000256" key="2">
    <source>
        <dbReference type="SAM" id="MobiDB-lite"/>
    </source>
</evidence>
<feature type="signal peptide" evidence="3">
    <location>
        <begin position="1"/>
        <end position="24"/>
    </location>
</feature>
<feature type="region of interest" description="Disordered" evidence="2">
    <location>
        <begin position="459"/>
        <end position="479"/>
    </location>
</feature>
<reference evidence="5 6" key="1">
    <citation type="submission" date="2019-02" db="EMBL/GenBank/DDBJ databases">
        <title>WGS of Pseudoxanthomonas species novum from clinical isolates.</title>
        <authorList>
            <person name="Bernier A.-M."/>
            <person name="Bernard K."/>
            <person name="Vachon A."/>
        </authorList>
    </citation>
    <scope>NUCLEOTIDE SEQUENCE [LARGE SCALE GENOMIC DNA]</scope>
    <source>
        <strain evidence="5 6">NML171200</strain>
    </source>
</reference>
<comment type="caution">
    <text evidence="5">The sequence shown here is derived from an EMBL/GenBank/DDBJ whole genome shotgun (WGS) entry which is preliminary data.</text>
</comment>
<proteinExistence type="inferred from homology"/>
<dbReference type="PROSITE" id="PS51782">
    <property type="entry name" value="LYSM"/>
    <property type="match status" value="1"/>
</dbReference>